<proteinExistence type="inferred from homology"/>
<accession>I4Z132</accession>
<sequence length="213" mass="23222">MSAVHFTVLLQGLVWTVVLSAVGFLGGGIVGFVIALARISANPLIHGISSAYVTLLQGTPLLIQMFVLYFGLPIVGLEVPPLAAASIAMTLFSSAYLGEIWRGCLQSVPKAQWEAAECLALSRVERLLLVILPQALRIATPPTVGFMVQIIKNTSIASVIGMVEMTYIGKMINNTTFKPFQTYVVIAGLYFLLCYPLSWLSRRLERNLNVAHR</sequence>
<evidence type="ECO:0000259" key="9">
    <source>
        <dbReference type="PROSITE" id="PS50928"/>
    </source>
</evidence>
<dbReference type="PROSITE" id="PS50928">
    <property type="entry name" value="ABC_TM1"/>
    <property type="match status" value="1"/>
</dbReference>
<dbReference type="PATRIC" id="fig|864069.3.peg.1382"/>
<evidence type="ECO:0000256" key="1">
    <source>
        <dbReference type="ARBA" id="ARBA00004429"/>
    </source>
</evidence>
<dbReference type="InterPro" id="IPR000515">
    <property type="entry name" value="MetI-like"/>
</dbReference>
<dbReference type="AlphaFoldDB" id="I4Z132"/>
<evidence type="ECO:0000256" key="6">
    <source>
        <dbReference type="ARBA" id="ARBA00022989"/>
    </source>
</evidence>
<dbReference type="eggNOG" id="COG0765">
    <property type="taxonomic scope" value="Bacteria"/>
</dbReference>
<dbReference type="InterPro" id="IPR010065">
    <property type="entry name" value="AA_ABC_transptr_permease_3TM"/>
</dbReference>
<dbReference type="RefSeq" id="WP_009490001.1">
    <property type="nucleotide sequence ID" value="NZ_CP141050.1"/>
</dbReference>
<gene>
    <name evidence="10" type="ORF">MicloDRAFT_00012450</name>
</gene>
<keyword evidence="11" id="KW-1185">Reference proteome</keyword>
<feature type="transmembrane region" description="Helical" evidence="8">
    <location>
        <begin position="180"/>
        <end position="200"/>
    </location>
</feature>
<dbReference type="GO" id="GO:0006865">
    <property type="term" value="P:amino acid transport"/>
    <property type="evidence" value="ECO:0007669"/>
    <property type="project" value="TreeGrafter"/>
</dbReference>
<dbReference type="Pfam" id="PF00528">
    <property type="entry name" value="BPD_transp_1"/>
    <property type="match status" value="1"/>
</dbReference>
<evidence type="ECO:0000256" key="7">
    <source>
        <dbReference type="ARBA" id="ARBA00023136"/>
    </source>
</evidence>
<evidence type="ECO:0000256" key="2">
    <source>
        <dbReference type="ARBA" id="ARBA00010072"/>
    </source>
</evidence>
<feature type="domain" description="ABC transmembrane type-1" evidence="9">
    <location>
        <begin position="13"/>
        <end position="201"/>
    </location>
</feature>
<dbReference type="OrthoDB" id="7255919at2"/>
<dbReference type="SUPFAM" id="SSF161098">
    <property type="entry name" value="MetI-like"/>
    <property type="match status" value="1"/>
</dbReference>
<dbReference type="GO" id="GO:0043190">
    <property type="term" value="C:ATP-binding cassette (ABC) transporter complex"/>
    <property type="evidence" value="ECO:0007669"/>
    <property type="project" value="InterPro"/>
</dbReference>
<keyword evidence="6 8" id="KW-1133">Transmembrane helix</keyword>
<dbReference type="PANTHER" id="PTHR30614">
    <property type="entry name" value="MEMBRANE COMPONENT OF AMINO ACID ABC TRANSPORTER"/>
    <property type="match status" value="1"/>
</dbReference>
<evidence type="ECO:0000313" key="10">
    <source>
        <dbReference type="EMBL" id="EIM29924.1"/>
    </source>
</evidence>
<comment type="similarity">
    <text evidence="2">Belongs to the binding-protein-dependent transport system permease family. HisMQ subfamily.</text>
</comment>
<dbReference type="InterPro" id="IPR043429">
    <property type="entry name" value="ArtM/GltK/GlnP/TcyL/YhdX-like"/>
</dbReference>
<dbReference type="HOGENOM" id="CLU_019602_1_0_5"/>
<feature type="transmembrane region" description="Helical" evidence="8">
    <location>
        <begin position="82"/>
        <end position="101"/>
    </location>
</feature>
<evidence type="ECO:0000256" key="8">
    <source>
        <dbReference type="RuleBase" id="RU363032"/>
    </source>
</evidence>
<evidence type="ECO:0000313" key="11">
    <source>
        <dbReference type="Proteomes" id="UP000003947"/>
    </source>
</evidence>
<dbReference type="Proteomes" id="UP000003947">
    <property type="component" value="Unassembled WGS sequence"/>
</dbReference>
<dbReference type="Gene3D" id="1.10.3720.10">
    <property type="entry name" value="MetI-like"/>
    <property type="match status" value="1"/>
</dbReference>
<protein>
    <submittedName>
        <fullName evidence="10">Amine acid ABC transporter, permease protein, 3-TM region, His/Glu/Gln/Arg/opine family</fullName>
    </submittedName>
</protein>
<dbReference type="InterPro" id="IPR035906">
    <property type="entry name" value="MetI-like_sf"/>
</dbReference>
<dbReference type="STRING" id="864069.MicloDRAFT_00012450"/>
<keyword evidence="4" id="KW-1003">Cell membrane</keyword>
<evidence type="ECO:0000256" key="5">
    <source>
        <dbReference type="ARBA" id="ARBA00022692"/>
    </source>
</evidence>
<organism evidence="10 11">
    <name type="scientific">Microvirga lotononidis</name>
    <dbReference type="NCBI Taxonomy" id="864069"/>
    <lineage>
        <taxon>Bacteria</taxon>
        <taxon>Pseudomonadati</taxon>
        <taxon>Pseudomonadota</taxon>
        <taxon>Alphaproteobacteria</taxon>
        <taxon>Hyphomicrobiales</taxon>
        <taxon>Methylobacteriaceae</taxon>
        <taxon>Microvirga</taxon>
    </lineage>
</organism>
<keyword evidence="3 8" id="KW-0813">Transport</keyword>
<evidence type="ECO:0000256" key="4">
    <source>
        <dbReference type="ARBA" id="ARBA00022475"/>
    </source>
</evidence>
<dbReference type="EMBL" id="JH660640">
    <property type="protein sequence ID" value="EIM29924.1"/>
    <property type="molecule type" value="Genomic_DNA"/>
</dbReference>
<keyword evidence="5 8" id="KW-0812">Transmembrane</keyword>
<dbReference type="GO" id="GO:0022857">
    <property type="term" value="F:transmembrane transporter activity"/>
    <property type="evidence" value="ECO:0007669"/>
    <property type="project" value="InterPro"/>
</dbReference>
<keyword evidence="7 8" id="KW-0472">Membrane</keyword>
<dbReference type="PANTHER" id="PTHR30614:SF34">
    <property type="entry name" value="BLR6398 PROTEIN"/>
    <property type="match status" value="1"/>
</dbReference>
<comment type="subcellular location">
    <subcellularLocation>
        <location evidence="1">Cell inner membrane</location>
        <topology evidence="1">Multi-pass membrane protein</topology>
    </subcellularLocation>
    <subcellularLocation>
        <location evidence="8">Cell membrane</location>
        <topology evidence="8">Multi-pass membrane protein</topology>
    </subcellularLocation>
</comment>
<evidence type="ECO:0000256" key="3">
    <source>
        <dbReference type="ARBA" id="ARBA00022448"/>
    </source>
</evidence>
<dbReference type="NCBIfam" id="TIGR01726">
    <property type="entry name" value="HEQRo_perm_3TM"/>
    <property type="match status" value="1"/>
</dbReference>
<reference evidence="10 11" key="1">
    <citation type="submission" date="2012-02" db="EMBL/GenBank/DDBJ databases">
        <title>Improved High-Quality Draft sequence of Microvirga sp. WSM3557.</title>
        <authorList>
            <consortium name="US DOE Joint Genome Institute"/>
            <person name="Lucas S."/>
            <person name="Han J."/>
            <person name="Lapidus A."/>
            <person name="Cheng J.-F."/>
            <person name="Goodwin L."/>
            <person name="Pitluck S."/>
            <person name="Peters L."/>
            <person name="Zhang X."/>
            <person name="Detter J.C."/>
            <person name="Han C."/>
            <person name="Tapia R."/>
            <person name="Land M."/>
            <person name="Hauser L."/>
            <person name="Kyrpides N."/>
            <person name="Ivanova N."/>
            <person name="Pagani I."/>
            <person name="Brau L."/>
            <person name="Yates R."/>
            <person name="O'Hara G."/>
            <person name="Rui T."/>
            <person name="Howieson J."/>
            <person name="Reeve W."/>
            <person name="Woyke T."/>
        </authorList>
    </citation>
    <scope>NUCLEOTIDE SEQUENCE [LARGE SCALE GENOMIC DNA]</scope>
    <source>
        <strain evidence="10 11">WSM3557</strain>
    </source>
</reference>
<feature type="transmembrane region" description="Helical" evidence="8">
    <location>
        <begin position="12"/>
        <end position="37"/>
    </location>
</feature>
<dbReference type="CDD" id="cd06261">
    <property type="entry name" value="TM_PBP2"/>
    <property type="match status" value="1"/>
</dbReference>
<feature type="transmembrane region" description="Helical" evidence="8">
    <location>
        <begin position="49"/>
        <end position="70"/>
    </location>
</feature>
<name>I4Z132_9HYPH</name>